<dbReference type="CDD" id="cd18809">
    <property type="entry name" value="SF1_C_RecD"/>
    <property type="match status" value="1"/>
</dbReference>
<sequence length="75" mass="8671">RKQFPLRLAYATTFNGCQGLTLQRSVVDLCKDPFSHGQLYTALSRVRRHEHTLVLFTESNEEKMCANVVYKNLLL</sequence>
<dbReference type="SUPFAM" id="SSF52540">
    <property type="entry name" value="P-loop containing nucleoside triphosphate hydrolases"/>
    <property type="match status" value="1"/>
</dbReference>
<dbReference type="AlphaFoldDB" id="A0A0C9ZS04"/>
<dbReference type="OrthoDB" id="2613383at2759"/>
<feature type="non-terminal residue" evidence="1">
    <location>
        <position position="1"/>
    </location>
</feature>
<dbReference type="InterPro" id="IPR051055">
    <property type="entry name" value="PIF1_helicase"/>
</dbReference>
<keyword evidence="2" id="KW-1185">Reference proteome</keyword>
<dbReference type="Proteomes" id="UP000054018">
    <property type="component" value="Unassembled WGS sequence"/>
</dbReference>
<evidence type="ECO:0000313" key="2">
    <source>
        <dbReference type="Proteomes" id="UP000054018"/>
    </source>
</evidence>
<dbReference type="PANTHER" id="PTHR47642">
    <property type="entry name" value="ATP-DEPENDENT DNA HELICASE"/>
    <property type="match status" value="1"/>
</dbReference>
<dbReference type="HOGENOM" id="CLU_001324_11_0_1"/>
<proteinExistence type="predicted"/>
<reference evidence="2" key="2">
    <citation type="submission" date="2015-01" db="EMBL/GenBank/DDBJ databases">
        <title>Evolutionary Origins and Diversification of the Mycorrhizal Mutualists.</title>
        <authorList>
            <consortium name="DOE Joint Genome Institute"/>
            <consortium name="Mycorrhizal Genomics Consortium"/>
            <person name="Kohler A."/>
            <person name="Kuo A."/>
            <person name="Nagy L.G."/>
            <person name="Floudas D."/>
            <person name="Copeland A."/>
            <person name="Barry K.W."/>
            <person name="Cichocki N."/>
            <person name="Veneault-Fourrey C."/>
            <person name="LaButti K."/>
            <person name="Lindquist E.A."/>
            <person name="Lipzen A."/>
            <person name="Lundell T."/>
            <person name="Morin E."/>
            <person name="Murat C."/>
            <person name="Riley R."/>
            <person name="Ohm R."/>
            <person name="Sun H."/>
            <person name="Tunlid A."/>
            <person name="Henrissat B."/>
            <person name="Grigoriev I.V."/>
            <person name="Hibbett D.S."/>
            <person name="Martin F."/>
        </authorList>
    </citation>
    <scope>NUCLEOTIDE SEQUENCE [LARGE SCALE GENOMIC DNA]</scope>
    <source>
        <strain evidence="2">441</strain>
    </source>
</reference>
<dbReference type="InterPro" id="IPR027417">
    <property type="entry name" value="P-loop_NTPase"/>
</dbReference>
<gene>
    <name evidence="1" type="ORF">PISMIDRAFT_102299</name>
</gene>
<accession>A0A0C9ZS04</accession>
<dbReference type="STRING" id="765257.A0A0C9ZS04"/>
<dbReference type="PANTHER" id="PTHR47642:SF5">
    <property type="entry name" value="ATP-DEPENDENT DNA HELICASE"/>
    <property type="match status" value="1"/>
</dbReference>
<evidence type="ECO:0000313" key="1">
    <source>
        <dbReference type="EMBL" id="KIK22528.1"/>
    </source>
</evidence>
<reference evidence="1 2" key="1">
    <citation type="submission" date="2014-04" db="EMBL/GenBank/DDBJ databases">
        <authorList>
            <consortium name="DOE Joint Genome Institute"/>
            <person name="Kuo A."/>
            <person name="Kohler A."/>
            <person name="Costa M.D."/>
            <person name="Nagy L.G."/>
            <person name="Floudas D."/>
            <person name="Copeland A."/>
            <person name="Barry K.W."/>
            <person name="Cichocki N."/>
            <person name="Veneault-Fourrey C."/>
            <person name="LaButti K."/>
            <person name="Lindquist E.A."/>
            <person name="Lipzen A."/>
            <person name="Lundell T."/>
            <person name="Morin E."/>
            <person name="Murat C."/>
            <person name="Sun H."/>
            <person name="Tunlid A."/>
            <person name="Henrissat B."/>
            <person name="Grigoriev I.V."/>
            <person name="Hibbett D.S."/>
            <person name="Martin F."/>
            <person name="Nordberg H.P."/>
            <person name="Cantor M.N."/>
            <person name="Hua S.X."/>
        </authorList>
    </citation>
    <scope>NUCLEOTIDE SEQUENCE [LARGE SCALE GENOMIC DNA]</scope>
    <source>
        <strain evidence="1 2">441</strain>
    </source>
</reference>
<organism evidence="1 2">
    <name type="scientific">Pisolithus microcarpus 441</name>
    <dbReference type="NCBI Taxonomy" id="765257"/>
    <lineage>
        <taxon>Eukaryota</taxon>
        <taxon>Fungi</taxon>
        <taxon>Dikarya</taxon>
        <taxon>Basidiomycota</taxon>
        <taxon>Agaricomycotina</taxon>
        <taxon>Agaricomycetes</taxon>
        <taxon>Agaricomycetidae</taxon>
        <taxon>Boletales</taxon>
        <taxon>Sclerodermatineae</taxon>
        <taxon>Pisolithaceae</taxon>
        <taxon>Pisolithus</taxon>
    </lineage>
</organism>
<dbReference type="EMBL" id="KN833738">
    <property type="protein sequence ID" value="KIK22528.1"/>
    <property type="molecule type" value="Genomic_DNA"/>
</dbReference>
<name>A0A0C9ZS04_9AGAM</name>
<protein>
    <recommendedName>
        <fullName evidence="3">DNA helicase</fullName>
    </recommendedName>
</protein>
<evidence type="ECO:0008006" key="3">
    <source>
        <dbReference type="Google" id="ProtNLM"/>
    </source>
</evidence>